<gene>
    <name evidence="2" type="ORF">MMAB1_0406</name>
</gene>
<accession>A0A0X3BHV8</accession>
<dbReference type="RefSeq" id="WP_074174810.1">
    <property type="nucleotide sequence ID" value="NZ_JAHAVR010000001.1"/>
</dbReference>
<dbReference type="GeneID" id="95971526"/>
<evidence type="ECO:0000313" key="2">
    <source>
        <dbReference type="EMBL" id="CVK31623.1"/>
    </source>
</evidence>
<evidence type="ECO:0000259" key="1">
    <source>
        <dbReference type="Pfam" id="PF12323"/>
    </source>
</evidence>
<proteinExistence type="predicted"/>
<dbReference type="InterPro" id="IPR021027">
    <property type="entry name" value="Transposase_put_HTH"/>
</dbReference>
<feature type="domain" description="Transposase putative helix-turn-helix" evidence="1">
    <location>
        <begin position="7"/>
        <end position="43"/>
    </location>
</feature>
<dbReference type="EMBL" id="LT158599">
    <property type="protein sequence ID" value="CVK31623.1"/>
    <property type="molecule type" value="Genomic_DNA"/>
</dbReference>
<reference evidence="2 3" key="1">
    <citation type="submission" date="2016-01" db="EMBL/GenBank/DDBJ databases">
        <authorList>
            <person name="Manzoor S."/>
        </authorList>
    </citation>
    <scope>NUCLEOTIDE SEQUENCE [LARGE SCALE GENOMIC DNA]</scope>
    <source>
        <strain evidence="2">Methanoculleus sp MAB1</strain>
    </source>
</reference>
<organism evidence="2 3">
    <name type="scientific">Methanoculleus bourgensis</name>
    <dbReference type="NCBI Taxonomy" id="83986"/>
    <lineage>
        <taxon>Archaea</taxon>
        <taxon>Methanobacteriati</taxon>
        <taxon>Methanobacteriota</taxon>
        <taxon>Stenosarchaea group</taxon>
        <taxon>Methanomicrobia</taxon>
        <taxon>Methanomicrobiales</taxon>
        <taxon>Methanomicrobiaceae</taxon>
        <taxon>Methanoculleus</taxon>
    </lineage>
</organism>
<dbReference type="Proteomes" id="UP000069850">
    <property type="component" value="Chromosome 1"/>
</dbReference>
<dbReference type="Pfam" id="PF12323">
    <property type="entry name" value="HTH_OrfB_IS605"/>
    <property type="match status" value="1"/>
</dbReference>
<dbReference type="AlphaFoldDB" id="A0A0X3BHV8"/>
<sequence length="82" mass="9267">MNIVLSLISYKYRAYQAAIVETRLNVALDTCRWLYNTLLEECNAANMPLRMQFSQWNSNLSPQQGAISSLMDESTSRSAIGC</sequence>
<dbReference type="KEGG" id="mema:MMAB1_0406"/>
<name>A0A0X3BHV8_9EURY</name>
<evidence type="ECO:0000313" key="3">
    <source>
        <dbReference type="Proteomes" id="UP000069850"/>
    </source>
</evidence>
<protein>
    <recommendedName>
        <fullName evidence="1">Transposase putative helix-turn-helix domain-containing protein</fullName>
    </recommendedName>
</protein>